<evidence type="ECO:0000313" key="2">
    <source>
        <dbReference type="EMBL" id="KZP09382.1"/>
    </source>
</evidence>
<reference evidence="2 3" key="1">
    <citation type="journal article" date="2016" name="Mol. Biol. Evol.">
        <title>Comparative Genomics of Early-Diverging Mushroom-Forming Fungi Provides Insights into the Origins of Lignocellulose Decay Capabilities.</title>
        <authorList>
            <person name="Nagy L.G."/>
            <person name="Riley R."/>
            <person name="Tritt A."/>
            <person name="Adam C."/>
            <person name="Daum C."/>
            <person name="Floudas D."/>
            <person name="Sun H."/>
            <person name="Yadav J.S."/>
            <person name="Pangilinan J."/>
            <person name="Larsson K.H."/>
            <person name="Matsuura K."/>
            <person name="Barry K."/>
            <person name="Labutti K."/>
            <person name="Kuo R."/>
            <person name="Ohm R.A."/>
            <person name="Bhattacharya S.S."/>
            <person name="Shirouzu T."/>
            <person name="Yoshinaga Y."/>
            <person name="Martin F.M."/>
            <person name="Grigoriev I.V."/>
            <person name="Hibbett D.S."/>
        </authorList>
    </citation>
    <scope>NUCLEOTIDE SEQUENCE [LARGE SCALE GENOMIC DNA]</scope>
    <source>
        <strain evidence="2 3">CBS 109695</strain>
    </source>
</reference>
<proteinExistence type="predicted"/>
<gene>
    <name evidence="2" type="ORF">FIBSPDRAFT_963996</name>
</gene>
<evidence type="ECO:0000256" key="1">
    <source>
        <dbReference type="SAM" id="MobiDB-lite"/>
    </source>
</evidence>
<protein>
    <submittedName>
        <fullName evidence="2">Uncharacterized protein</fullName>
    </submittedName>
</protein>
<feature type="compositionally biased region" description="Basic and acidic residues" evidence="1">
    <location>
        <begin position="150"/>
        <end position="180"/>
    </location>
</feature>
<feature type="region of interest" description="Disordered" evidence="1">
    <location>
        <begin position="150"/>
        <end position="220"/>
    </location>
</feature>
<dbReference type="Proteomes" id="UP000076532">
    <property type="component" value="Unassembled WGS sequence"/>
</dbReference>
<name>A0A165YB21_9AGAM</name>
<dbReference type="AlphaFoldDB" id="A0A165YB21"/>
<accession>A0A165YB21</accession>
<sequence length="220" mass="25945">MDIPEPEITHIPMLSLDVDMDLDDEDSTCKSRHQLMEDNAVLRSNLLKAREHDKERNSVLVRANAQLVVQGLHAAQLKRKLFTKEQKKETTGTKRRKLLASRWGRHLTSRKFRDALKKLELEDNMAAREKQRKKSIRELRKEKREWRQAEVKRRQQQRKIDIERWEHDRDRARAAKEKVPAKPKAVKRADTPGSIVERLEELEEEAGGETDEDDEDEDDE</sequence>
<organism evidence="2 3">
    <name type="scientific">Athelia psychrophila</name>
    <dbReference type="NCBI Taxonomy" id="1759441"/>
    <lineage>
        <taxon>Eukaryota</taxon>
        <taxon>Fungi</taxon>
        <taxon>Dikarya</taxon>
        <taxon>Basidiomycota</taxon>
        <taxon>Agaricomycotina</taxon>
        <taxon>Agaricomycetes</taxon>
        <taxon>Agaricomycetidae</taxon>
        <taxon>Atheliales</taxon>
        <taxon>Atheliaceae</taxon>
        <taxon>Athelia</taxon>
    </lineage>
</organism>
<dbReference type="EMBL" id="KV417701">
    <property type="protein sequence ID" value="KZP09382.1"/>
    <property type="molecule type" value="Genomic_DNA"/>
</dbReference>
<keyword evidence="3" id="KW-1185">Reference proteome</keyword>
<evidence type="ECO:0000313" key="3">
    <source>
        <dbReference type="Proteomes" id="UP000076532"/>
    </source>
</evidence>
<feature type="compositionally biased region" description="Acidic residues" evidence="1">
    <location>
        <begin position="200"/>
        <end position="220"/>
    </location>
</feature>